<proteinExistence type="predicted"/>
<feature type="compositionally biased region" description="Polar residues" evidence="1">
    <location>
        <begin position="90"/>
        <end position="109"/>
    </location>
</feature>
<protein>
    <submittedName>
        <fullName evidence="2">Uncharacterized protein</fullName>
    </submittedName>
</protein>
<dbReference type="Proteomes" id="UP000774617">
    <property type="component" value="Unassembled WGS sequence"/>
</dbReference>
<sequence>MSVSGPFSSVTDVQRLGSAVRADAEPPGCNNEVQQPTKPSQRGDTAHISHLQQSTVIRPASTMPSVHISGELLSGHFRAEHAEPPPYQPPNTSRKNPDSNASSMPSHSQELPAVPADNRFEQSIWEDSWDFVPSRQPTPEPEPEKQRQPFNIFGHTAETKAAAKTRVIPQDIVAQTHTARNPDASRTCPQFVYQLSQECVWLRFEIFHKRCTLEGVDINMLAYCNIKRFWQESFIWDEDWDDVPGDTWMHEPETDH</sequence>
<accession>A0ABQ8FRI9</accession>
<keyword evidence="3" id="KW-1185">Reference proteome</keyword>
<comment type="caution">
    <text evidence="2">The sequence shown here is derived from an EMBL/GenBank/DDBJ whole genome shotgun (WGS) entry which is preliminary data.</text>
</comment>
<evidence type="ECO:0000313" key="3">
    <source>
        <dbReference type="Proteomes" id="UP000774617"/>
    </source>
</evidence>
<feature type="region of interest" description="Disordered" evidence="1">
    <location>
        <begin position="1"/>
        <end position="62"/>
    </location>
</feature>
<organism evidence="2 3">
    <name type="scientific">Macrophomina phaseolina</name>
    <dbReference type="NCBI Taxonomy" id="35725"/>
    <lineage>
        <taxon>Eukaryota</taxon>
        <taxon>Fungi</taxon>
        <taxon>Dikarya</taxon>
        <taxon>Ascomycota</taxon>
        <taxon>Pezizomycotina</taxon>
        <taxon>Dothideomycetes</taxon>
        <taxon>Dothideomycetes incertae sedis</taxon>
        <taxon>Botryosphaeriales</taxon>
        <taxon>Botryosphaeriaceae</taxon>
        <taxon>Macrophomina</taxon>
    </lineage>
</organism>
<feature type="compositionally biased region" description="Polar residues" evidence="1">
    <location>
        <begin position="1"/>
        <end position="12"/>
    </location>
</feature>
<reference evidence="2 3" key="1">
    <citation type="journal article" date="2021" name="Nat. Commun.">
        <title>Genetic determinants of endophytism in the Arabidopsis root mycobiome.</title>
        <authorList>
            <person name="Mesny F."/>
            <person name="Miyauchi S."/>
            <person name="Thiergart T."/>
            <person name="Pickel B."/>
            <person name="Atanasova L."/>
            <person name="Karlsson M."/>
            <person name="Huettel B."/>
            <person name="Barry K.W."/>
            <person name="Haridas S."/>
            <person name="Chen C."/>
            <person name="Bauer D."/>
            <person name="Andreopoulos W."/>
            <person name="Pangilinan J."/>
            <person name="LaButti K."/>
            <person name="Riley R."/>
            <person name="Lipzen A."/>
            <person name="Clum A."/>
            <person name="Drula E."/>
            <person name="Henrissat B."/>
            <person name="Kohler A."/>
            <person name="Grigoriev I.V."/>
            <person name="Martin F.M."/>
            <person name="Hacquard S."/>
        </authorList>
    </citation>
    <scope>NUCLEOTIDE SEQUENCE [LARGE SCALE GENOMIC DNA]</scope>
    <source>
        <strain evidence="2 3">MPI-SDFR-AT-0080</strain>
    </source>
</reference>
<name>A0ABQ8FRI9_9PEZI</name>
<evidence type="ECO:0000256" key="1">
    <source>
        <dbReference type="SAM" id="MobiDB-lite"/>
    </source>
</evidence>
<feature type="compositionally biased region" description="Polar residues" evidence="1">
    <location>
        <begin position="31"/>
        <end position="43"/>
    </location>
</feature>
<dbReference type="EMBL" id="JAGTJR010000074">
    <property type="protein sequence ID" value="KAH7016653.1"/>
    <property type="molecule type" value="Genomic_DNA"/>
</dbReference>
<feature type="region of interest" description="Disordered" evidence="1">
    <location>
        <begin position="80"/>
        <end position="111"/>
    </location>
</feature>
<gene>
    <name evidence="2" type="ORF">B0J12DRAFT_733491</name>
</gene>
<evidence type="ECO:0000313" key="2">
    <source>
        <dbReference type="EMBL" id="KAH7016653.1"/>
    </source>
</evidence>